<proteinExistence type="predicted"/>
<evidence type="ECO:0008006" key="3">
    <source>
        <dbReference type="Google" id="ProtNLM"/>
    </source>
</evidence>
<evidence type="ECO:0000313" key="2">
    <source>
        <dbReference type="Proteomes" id="UP000825729"/>
    </source>
</evidence>
<dbReference type="EMBL" id="JAINDJ010000005">
    <property type="protein sequence ID" value="KAG9448073.1"/>
    <property type="molecule type" value="Genomic_DNA"/>
</dbReference>
<reference evidence="1 2" key="1">
    <citation type="submission" date="2021-07" db="EMBL/GenBank/DDBJ databases">
        <title>The Aristolochia fimbriata genome: insights into angiosperm evolution, floral development and chemical biosynthesis.</title>
        <authorList>
            <person name="Jiao Y."/>
        </authorList>
    </citation>
    <scope>NUCLEOTIDE SEQUENCE [LARGE SCALE GENOMIC DNA]</scope>
    <source>
        <strain evidence="1">IBCAS-2021</strain>
        <tissue evidence="1">Leaf</tissue>
    </source>
</reference>
<dbReference type="Pfam" id="PF02681">
    <property type="entry name" value="DUF212"/>
    <property type="match status" value="1"/>
</dbReference>
<protein>
    <recommendedName>
        <fullName evidence="3">Acid phosphatase/vanadium-dependent haloperoxidase-related protein</fullName>
    </recommendedName>
</protein>
<dbReference type="Proteomes" id="UP000825729">
    <property type="component" value="Unassembled WGS sequence"/>
</dbReference>
<evidence type="ECO:0000313" key="1">
    <source>
        <dbReference type="EMBL" id="KAG9448073.1"/>
    </source>
</evidence>
<gene>
    <name evidence="1" type="ORF">H6P81_014201</name>
</gene>
<keyword evidence="2" id="KW-1185">Reference proteome</keyword>
<organism evidence="1 2">
    <name type="scientific">Aristolochia fimbriata</name>
    <name type="common">White veined hardy Dutchman's pipe vine</name>
    <dbReference type="NCBI Taxonomy" id="158543"/>
    <lineage>
        <taxon>Eukaryota</taxon>
        <taxon>Viridiplantae</taxon>
        <taxon>Streptophyta</taxon>
        <taxon>Embryophyta</taxon>
        <taxon>Tracheophyta</taxon>
        <taxon>Spermatophyta</taxon>
        <taxon>Magnoliopsida</taxon>
        <taxon>Magnoliidae</taxon>
        <taxon>Piperales</taxon>
        <taxon>Aristolochiaceae</taxon>
        <taxon>Aristolochia</taxon>
    </lineage>
</organism>
<comment type="caution">
    <text evidence="1">The sequence shown here is derived from an EMBL/GenBank/DDBJ whole genome shotgun (WGS) entry which is preliminary data.</text>
</comment>
<dbReference type="PANTHER" id="PTHR31446">
    <property type="entry name" value="ACID PHOSPHATASE/VANADIUM-DEPENDENT HALOPEROXIDASE-RELATED PROTEIN"/>
    <property type="match status" value="1"/>
</dbReference>
<dbReference type="InterPro" id="IPR003832">
    <property type="entry name" value="DUF212"/>
</dbReference>
<dbReference type="AlphaFoldDB" id="A0AAV7EGV0"/>
<dbReference type="PANTHER" id="PTHR31446:SF2">
    <property type="entry name" value="ACID PHOSPHATASE_VANADIUM-DEPENDENT HALOPEROXIDASE-RELATED PROTEIN"/>
    <property type="match status" value="1"/>
</dbReference>
<accession>A0AAV7EGV0</accession>
<name>A0AAV7EGV0_ARIFI</name>
<sequence>MFSSSSAVAFPCHLPQTSTTHKLFKVNSFHPKRSATPSVLCLRIGVEEVAEVVHNKVLVSASVASLIGQISKPFTSVLYGRGFDIQAAVRAGGMPSTHSASVVAIATCLGLERGFSDSIFGMSVVLAGLIMYDAQGVRREVGIHARVLNRTLLKTKNVVEEGCVDNSGQEVSSINSESLAPLLSVSRDVNSSSSPPSSSLYITEGIKKRPNSNSSNLAINCKDSPYFSVNGEETRKLFFNGDLPLKESIGHTELEVVVGALLGFLVSLIIESIL</sequence>